<keyword evidence="8" id="KW-0411">Iron-sulfur</keyword>
<dbReference type="GO" id="GO:0030313">
    <property type="term" value="C:cell envelope"/>
    <property type="evidence" value="ECO:0007669"/>
    <property type="project" value="UniProtKB-SubCell"/>
</dbReference>
<dbReference type="Proteomes" id="UP000028725">
    <property type="component" value="Unassembled WGS sequence"/>
</dbReference>
<dbReference type="Pfam" id="PF04879">
    <property type="entry name" value="Molybdop_Fe4S4"/>
    <property type="match status" value="1"/>
</dbReference>
<dbReference type="EMBL" id="JMCB01000001">
    <property type="protein sequence ID" value="KFE72207.1"/>
    <property type="molecule type" value="Genomic_DNA"/>
</dbReference>
<evidence type="ECO:0000313" key="11">
    <source>
        <dbReference type="Proteomes" id="UP000028725"/>
    </source>
</evidence>
<name>A0A085WWZ4_9BACT</name>
<dbReference type="GO" id="GO:0051539">
    <property type="term" value="F:4 iron, 4 sulfur cluster binding"/>
    <property type="evidence" value="ECO:0007669"/>
    <property type="project" value="UniProtKB-KW"/>
</dbReference>
<keyword evidence="4" id="KW-0004">4Fe-4S</keyword>
<evidence type="ECO:0000259" key="9">
    <source>
        <dbReference type="PROSITE" id="PS51669"/>
    </source>
</evidence>
<comment type="cofactor">
    <cofactor evidence="1">
        <name>[4Fe-4S] cluster</name>
        <dbReference type="ChEBI" id="CHEBI:49883"/>
    </cofactor>
</comment>
<evidence type="ECO:0000256" key="4">
    <source>
        <dbReference type="ARBA" id="ARBA00022485"/>
    </source>
</evidence>
<dbReference type="Gene3D" id="2.20.25.90">
    <property type="entry name" value="ADC-like domains"/>
    <property type="match status" value="1"/>
</dbReference>
<comment type="similarity">
    <text evidence="3">Belongs to the prokaryotic molybdopterin-containing oxidoreductase family.</text>
</comment>
<keyword evidence="6" id="KW-0560">Oxidoreductase</keyword>
<comment type="subcellular location">
    <subcellularLocation>
        <location evidence="2">Cell envelope</location>
    </subcellularLocation>
</comment>
<dbReference type="GO" id="GO:0009061">
    <property type="term" value="P:anaerobic respiration"/>
    <property type="evidence" value="ECO:0007669"/>
    <property type="project" value="TreeGrafter"/>
</dbReference>
<dbReference type="STRING" id="394096.DB31_0469"/>
<dbReference type="GO" id="GO:0016491">
    <property type="term" value="F:oxidoreductase activity"/>
    <property type="evidence" value="ECO:0007669"/>
    <property type="project" value="UniProtKB-KW"/>
</dbReference>
<reference evidence="10 11" key="1">
    <citation type="submission" date="2014-04" db="EMBL/GenBank/DDBJ databases">
        <title>Genome assembly of Hyalangium minutum DSM 14724.</title>
        <authorList>
            <person name="Sharma G."/>
            <person name="Subramanian S."/>
        </authorList>
    </citation>
    <scope>NUCLEOTIDE SEQUENCE [LARGE SCALE GENOMIC DNA]</scope>
    <source>
        <strain evidence="10 11">DSM 14724</strain>
    </source>
</reference>
<dbReference type="Gene3D" id="3.40.50.740">
    <property type="match status" value="1"/>
</dbReference>
<comment type="caution">
    <text evidence="10">The sequence shown here is derived from an EMBL/GenBank/DDBJ whole genome shotgun (WGS) entry which is preliminary data.</text>
</comment>
<evidence type="ECO:0000256" key="1">
    <source>
        <dbReference type="ARBA" id="ARBA00001966"/>
    </source>
</evidence>
<dbReference type="OrthoDB" id="9816402at2"/>
<proteinExistence type="inferred from homology"/>
<dbReference type="PANTHER" id="PTHR43598">
    <property type="entry name" value="TUNGSTEN-CONTAINING FORMYLMETHANOFURAN DEHYDROGENASE 2 SUBUNIT B"/>
    <property type="match status" value="1"/>
</dbReference>
<dbReference type="PROSITE" id="PS51669">
    <property type="entry name" value="4FE4S_MOW_BIS_MGD"/>
    <property type="match status" value="1"/>
</dbReference>
<evidence type="ECO:0000256" key="8">
    <source>
        <dbReference type="ARBA" id="ARBA00023014"/>
    </source>
</evidence>
<keyword evidence="7" id="KW-0408">Iron</keyword>
<evidence type="ECO:0000256" key="6">
    <source>
        <dbReference type="ARBA" id="ARBA00023002"/>
    </source>
</evidence>
<keyword evidence="5" id="KW-0479">Metal-binding</keyword>
<accession>A0A085WWZ4</accession>
<dbReference type="InterPro" id="IPR006963">
    <property type="entry name" value="Mopterin_OxRdtase_4Fe-4S_dom"/>
</dbReference>
<feature type="domain" description="4Fe-4S Mo/W bis-MGD-type" evidence="9">
    <location>
        <begin position="44"/>
        <end position="100"/>
    </location>
</feature>
<dbReference type="PANTHER" id="PTHR43598:SF1">
    <property type="entry name" value="FORMATE DEHYDROGENASE-O MAJOR SUBUNIT"/>
    <property type="match status" value="1"/>
</dbReference>
<evidence type="ECO:0000256" key="3">
    <source>
        <dbReference type="ARBA" id="ARBA00010312"/>
    </source>
</evidence>
<evidence type="ECO:0000256" key="2">
    <source>
        <dbReference type="ARBA" id="ARBA00004196"/>
    </source>
</evidence>
<dbReference type="GO" id="GO:0030151">
    <property type="term" value="F:molybdenum ion binding"/>
    <property type="evidence" value="ECO:0007669"/>
    <property type="project" value="TreeGrafter"/>
</dbReference>
<sequence length="189" mass="21334">MRWIDWFTRWPVLRQLRAGDLDGLGATAATGRSEQLHARTRDADTVKRSVCPYCAVGCGQLVYTREGRITDIEGDPESPISRGRLCPKGAATFQYVTGSQREKHVLYRRPGGTEWEQIPLEQAMEKVAQRVKKTRDETWEDTDINGHVVRRTLGIAHLGGATLDNEENYLIKKLFTALGIVQVENQARI</sequence>
<keyword evidence="11" id="KW-1185">Reference proteome</keyword>
<dbReference type="SMART" id="SM00926">
    <property type="entry name" value="Molybdop_Fe4S4"/>
    <property type="match status" value="1"/>
</dbReference>
<gene>
    <name evidence="10" type="ORF">DB31_0469</name>
</gene>
<evidence type="ECO:0000256" key="5">
    <source>
        <dbReference type="ARBA" id="ARBA00022723"/>
    </source>
</evidence>
<dbReference type="AlphaFoldDB" id="A0A085WWZ4"/>
<dbReference type="SUPFAM" id="SSF53706">
    <property type="entry name" value="Formate dehydrogenase/DMSO reductase, domains 1-3"/>
    <property type="match status" value="1"/>
</dbReference>
<dbReference type="GO" id="GO:0009055">
    <property type="term" value="F:electron transfer activity"/>
    <property type="evidence" value="ECO:0007669"/>
    <property type="project" value="TreeGrafter"/>
</dbReference>
<evidence type="ECO:0000256" key="7">
    <source>
        <dbReference type="ARBA" id="ARBA00023004"/>
    </source>
</evidence>
<organism evidence="10 11">
    <name type="scientific">Hyalangium minutum</name>
    <dbReference type="NCBI Taxonomy" id="394096"/>
    <lineage>
        <taxon>Bacteria</taxon>
        <taxon>Pseudomonadati</taxon>
        <taxon>Myxococcota</taxon>
        <taxon>Myxococcia</taxon>
        <taxon>Myxococcales</taxon>
        <taxon>Cystobacterineae</taxon>
        <taxon>Archangiaceae</taxon>
        <taxon>Hyalangium</taxon>
    </lineage>
</organism>
<evidence type="ECO:0000313" key="10">
    <source>
        <dbReference type="EMBL" id="KFE72207.1"/>
    </source>
</evidence>
<protein>
    <submittedName>
        <fullName evidence="10">Formate dehydrogenase O alpha subunit protein</fullName>
    </submittedName>
</protein>